<reference evidence="1" key="1">
    <citation type="journal article" date="2019" name="bioRxiv">
        <title>The Genome of the Zebra Mussel, Dreissena polymorpha: A Resource for Invasive Species Research.</title>
        <authorList>
            <person name="McCartney M.A."/>
            <person name="Auch B."/>
            <person name="Kono T."/>
            <person name="Mallez S."/>
            <person name="Zhang Y."/>
            <person name="Obille A."/>
            <person name="Becker A."/>
            <person name="Abrahante J.E."/>
            <person name="Garbe J."/>
            <person name="Badalamenti J.P."/>
            <person name="Herman A."/>
            <person name="Mangelson H."/>
            <person name="Liachko I."/>
            <person name="Sullivan S."/>
            <person name="Sone E.D."/>
            <person name="Koren S."/>
            <person name="Silverstein K.A.T."/>
            <person name="Beckman K.B."/>
            <person name="Gohl D.M."/>
        </authorList>
    </citation>
    <scope>NUCLEOTIDE SEQUENCE</scope>
    <source>
        <strain evidence="1">Duluth1</strain>
        <tissue evidence="1">Whole animal</tissue>
    </source>
</reference>
<dbReference type="AlphaFoldDB" id="A0A9D4BLT0"/>
<keyword evidence="2" id="KW-1185">Reference proteome</keyword>
<accession>A0A9D4BLT0</accession>
<dbReference type="Proteomes" id="UP000828390">
    <property type="component" value="Unassembled WGS sequence"/>
</dbReference>
<reference evidence="1" key="2">
    <citation type="submission" date="2020-11" db="EMBL/GenBank/DDBJ databases">
        <authorList>
            <person name="McCartney M.A."/>
            <person name="Auch B."/>
            <person name="Kono T."/>
            <person name="Mallez S."/>
            <person name="Becker A."/>
            <person name="Gohl D.M."/>
            <person name="Silverstein K.A.T."/>
            <person name="Koren S."/>
            <person name="Bechman K.B."/>
            <person name="Herman A."/>
            <person name="Abrahante J.E."/>
            <person name="Garbe J."/>
        </authorList>
    </citation>
    <scope>NUCLEOTIDE SEQUENCE</scope>
    <source>
        <strain evidence="1">Duluth1</strain>
        <tissue evidence="1">Whole animal</tissue>
    </source>
</reference>
<proteinExistence type="predicted"/>
<name>A0A9D4BLT0_DREPO</name>
<sequence length="55" mass="5993">MTFKSVHCFCVVAGSLKQLKRKVLFTGSPTGCPRGSTFSGAEVDRLVVPSKQHRL</sequence>
<dbReference type="EMBL" id="JAIWYP010000015">
    <property type="protein sequence ID" value="KAH3700774.1"/>
    <property type="molecule type" value="Genomic_DNA"/>
</dbReference>
<gene>
    <name evidence="1" type="ORF">DPMN_075753</name>
</gene>
<protein>
    <submittedName>
        <fullName evidence="1">Uncharacterized protein</fullName>
    </submittedName>
</protein>
<comment type="caution">
    <text evidence="1">The sequence shown here is derived from an EMBL/GenBank/DDBJ whole genome shotgun (WGS) entry which is preliminary data.</text>
</comment>
<organism evidence="1 2">
    <name type="scientific">Dreissena polymorpha</name>
    <name type="common">Zebra mussel</name>
    <name type="synonym">Mytilus polymorpha</name>
    <dbReference type="NCBI Taxonomy" id="45954"/>
    <lineage>
        <taxon>Eukaryota</taxon>
        <taxon>Metazoa</taxon>
        <taxon>Spiralia</taxon>
        <taxon>Lophotrochozoa</taxon>
        <taxon>Mollusca</taxon>
        <taxon>Bivalvia</taxon>
        <taxon>Autobranchia</taxon>
        <taxon>Heteroconchia</taxon>
        <taxon>Euheterodonta</taxon>
        <taxon>Imparidentia</taxon>
        <taxon>Neoheterodontei</taxon>
        <taxon>Myida</taxon>
        <taxon>Dreissenoidea</taxon>
        <taxon>Dreissenidae</taxon>
        <taxon>Dreissena</taxon>
    </lineage>
</organism>
<evidence type="ECO:0000313" key="2">
    <source>
        <dbReference type="Proteomes" id="UP000828390"/>
    </source>
</evidence>
<evidence type="ECO:0000313" key="1">
    <source>
        <dbReference type="EMBL" id="KAH3700774.1"/>
    </source>
</evidence>